<protein>
    <submittedName>
        <fullName evidence="2">Uncharacterized protein</fullName>
    </submittedName>
</protein>
<sequence>MAVVLPASNQGQKNVQQQPVEKSASSNKALDKETIVNSSSMMQVEPTQQQINADGSTKESNMTLASDTSSPAPKDAILPEPSLPPDPLAQSAL</sequence>
<dbReference type="Proteomes" id="UP000008311">
    <property type="component" value="Unassembled WGS sequence"/>
</dbReference>
<feature type="compositionally biased region" description="Polar residues" evidence="1">
    <location>
        <begin position="35"/>
        <end position="71"/>
    </location>
</feature>
<feature type="compositionally biased region" description="Polar residues" evidence="1">
    <location>
        <begin position="7"/>
        <end position="28"/>
    </location>
</feature>
<reference evidence="3" key="1">
    <citation type="journal article" date="2010" name="Nat. Biotechnol.">
        <title>Draft genome sequence of the oilseed species Ricinus communis.</title>
        <authorList>
            <person name="Chan A.P."/>
            <person name="Crabtree J."/>
            <person name="Zhao Q."/>
            <person name="Lorenzi H."/>
            <person name="Orvis J."/>
            <person name="Puiu D."/>
            <person name="Melake-Berhan A."/>
            <person name="Jones K.M."/>
            <person name="Redman J."/>
            <person name="Chen G."/>
            <person name="Cahoon E.B."/>
            <person name="Gedil M."/>
            <person name="Stanke M."/>
            <person name="Haas B.J."/>
            <person name="Wortman J.R."/>
            <person name="Fraser-Liggett C.M."/>
            <person name="Ravel J."/>
            <person name="Rabinowicz P.D."/>
        </authorList>
    </citation>
    <scope>NUCLEOTIDE SEQUENCE [LARGE SCALE GENOMIC DNA]</scope>
    <source>
        <strain evidence="3">cv. Hale</strain>
    </source>
</reference>
<feature type="region of interest" description="Disordered" evidence="1">
    <location>
        <begin position="1"/>
        <end position="93"/>
    </location>
</feature>
<organism evidence="2 3">
    <name type="scientific">Ricinus communis</name>
    <name type="common">Castor bean</name>
    <dbReference type="NCBI Taxonomy" id="3988"/>
    <lineage>
        <taxon>Eukaryota</taxon>
        <taxon>Viridiplantae</taxon>
        <taxon>Streptophyta</taxon>
        <taxon>Embryophyta</taxon>
        <taxon>Tracheophyta</taxon>
        <taxon>Spermatophyta</taxon>
        <taxon>Magnoliopsida</taxon>
        <taxon>eudicotyledons</taxon>
        <taxon>Gunneridae</taxon>
        <taxon>Pentapetalae</taxon>
        <taxon>rosids</taxon>
        <taxon>fabids</taxon>
        <taxon>Malpighiales</taxon>
        <taxon>Euphorbiaceae</taxon>
        <taxon>Acalyphoideae</taxon>
        <taxon>Acalypheae</taxon>
        <taxon>Ricinus</taxon>
    </lineage>
</organism>
<evidence type="ECO:0000313" key="3">
    <source>
        <dbReference type="Proteomes" id="UP000008311"/>
    </source>
</evidence>
<dbReference type="AlphaFoldDB" id="B9T956"/>
<accession>B9T956</accession>
<gene>
    <name evidence="2" type="ORF">RCOM_2138340</name>
</gene>
<proteinExistence type="predicted"/>
<name>B9T956_RICCO</name>
<evidence type="ECO:0000256" key="1">
    <source>
        <dbReference type="SAM" id="MobiDB-lite"/>
    </source>
</evidence>
<dbReference type="InParanoid" id="B9T956"/>
<dbReference type="EMBL" id="EQ975300">
    <property type="protein sequence ID" value="EEF27610.1"/>
    <property type="molecule type" value="Genomic_DNA"/>
</dbReference>
<evidence type="ECO:0000313" key="2">
    <source>
        <dbReference type="EMBL" id="EEF27610.1"/>
    </source>
</evidence>
<keyword evidence="3" id="KW-1185">Reference proteome</keyword>